<dbReference type="SUPFAM" id="SSF81383">
    <property type="entry name" value="F-box domain"/>
    <property type="match status" value="1"/>
</dbReference>
<dbReference type="Pfam" id="PF03478">
    <property type="entry name" value="Beta-prop_KIB1-4"/>
    <property type="match status" value="1"/>
</dbReference>
<accession>A0AAQ3XD50</accession>
<dbReference type="Proteomes" id="UP001341281">
    <property type="component" value="Chromosome 09"/>
</dbReference>
<dbReference type="EMBL" id="CP144753">
    <property type="protein sequence ID" value="WVZ95481.1"/>
    <property type="molecule type" value="Genomic_DNA"/>
</dbReference>
<feature type="region of interest" description="Disordered" evidence="1">
    <location>
        <begin position="87"/>
        <end position="122"/>
    </location>
</feature>
<protein>
    <recommendedName>
        <fullName evidence="2">KIB1-4 beta-propeller domain-containing protein</fullName>
    </recommendedName>
</protein>
<dbReference type="AlphaFoldDB" id="A0AAQ3XD50"/>
<gene>
    <name evidence="3" type="ORF">U9M48_041241</name>
</gene>
<organism evidence="3 4">
    <name type="scientific">Paspalum notatum var. saurae</name>
    <dbReference type="NCBI Taxonomy" id="547442"/>
    <lineage>
        <taxon>Eukaryota</taxon>
        <taxon>Viridiplantae</taxon>
        <taxon>Streptophyta</taxon>
        <taxon>Embryophyta</taxon>
        <taxon>Tracheophyta</taxon>
        <taxon>Spermatophyta</taxon>
        <taxon>Magnoliopsida</taxon>
        <taxon>Liliopsida</taxon>
        <taxon>Poales</taxon>
        <taxon>Poaceae</taxon>
        <taxon>PACMAD clade</taxon>
        <taxon>Panicoideae</taxon>
        <taxon>Andropogonodae</taxon>
        <taxon>Paspaleae</taxon>
        <taxon>Paspalinae</taxon>
        <taxon>Paspalum</taxon>
    </lineage>
</organism>
<evidence type="ECO:0000259" key="2">
    <source>
        <dbReference type="Pfam" id="PF03478"/>
    </source>
</evidence>
<dbReference type="PANTHER" id="PTHR44586">
    <property type="entry name" value="F-BOX DOMAIN CONTAINING PROTEIN, EXPRESSED"/>
    <property type="match status" value="1"/>
</dbReference>
<name>A0AAQ3XD50_PASNO</name>
<feature type="domain" description="KIB1-4 beta-propeller" evidence="2">
    <location>
        <begin position="211"/>
        <end position="371"/>
    </location>
</feature>
<dbReference type="InterPro" id="IPR005174">
    <property type="entry name" value="KIB1-4_b-propeller"/>
</dbReference>
<sequence length="457" mass="48367">MARGKGSDPPAVAGGSDLAASASTAGASTSSREERAEAPQPGPASPRGRRPPVPRRALRGGRGALIRRGQIWPRCLCLRRLSIGKRARERRGPAAGRSELDGSTSRCPSVSGGPRRKRARRAPVAAASADWCRLPEDLLVTVMGKLEVIDLVRAGAACSSWPAAFAAFRRLRLPSPKQPPCLLYSPRDGDPDVAVLSALSSSSSPRAPPTIRAALPGLPLSCRTFVGLGYGWLVTADEASNLHVVNPLTGAQLALPPLATLHNVDTSTGEGDDLTYQALSNLLVARELIATFTAVAARKTMYRRAVLSCSPSAGAACVVLLLHWPSGKLSFARLGDELWTPVSAAGLQRDGYRDALYDSDNGLFCVLRLDGKQDLPASSGDSDVYMVDLHGQKLEQITTSLGDHSLFLGYNNSMCISTKDLPMLEPNHAYLTDDCYQCMMDSSGVPGCLDGTAAISV</sequence>
<dbReference type="CDD" id="cd09917">
    <property type="entry name" value="F-box_SF"/>
    <property type="match status" value="1"/>
</dbReference>
<feature type="compositionally biased region" description="Low complexity" evidence="1">
    <location>
        <begin position="13"/>
        <end position="30"/>
    </location>
</feature>
<evidence type="ECO:0000256" key="1">
    <source>
        <dbReference type="SAM" id="MobiDB-lite"/>
    </source>
</evidence>
<reference evidence="3 4" key="1">
    <citation type="submission" date="2024-02" db="EMBL/GenBank/DDBJ databases">
        <title>High-quality chromosome-scale genome assembly of Pensacola bahiagrass (Paspalum notatum Flugge var. saurae).</title>
        <authorList>
            <person name="Vega J.M."/>
            <person name="Podio M."/>
            <person name="Orjuela J."/>
            <person name="Siena L.A."/>
            <person name="Pessino S.C."/>
            <person name="Combes M.C."/>
            <person name="Mariac C."/>
            <person name="Albertini E."/>
            <person name="Pupilli F."/>
            <person name="Ortiz J.P.A."/>
            <person name="Leblanc O."/>
        </authorList>
    </citation>
    <scope>NUCLEOTIDE SEQUENCE [LARGE SCALE GENOMIC DNA]</scope>
    <source>
        <strain evidence="3">R1</strain>
        <tissue evidence="3">Leaf</tissue>
    </source>
</reference>
<dbReference type="InterPro" id="IPR036047">
    <property type="entry name" value="F-box-like_dom_sf"/>
</dbReference>
<feature type="region of interest" description="Disordered" evidence="1">
    <location>
        <begin position="1"/>
        <end position="62"/>
    </location>
</feature>
<feature type="compositionally biased region" description="Basic residues" evidence="1">
    <location>
        <begin position="47"/>
        <end position="59"/>
    </location>
</feature>
<evidence type="ECO:0000313" key="3">
    <source>
        <dbReference type="EMBL" id="WVZ95481.1"/>
    </source>
</evidence>
<proteinExistence type="predicted"/>
<dbReference type="Gene3D" id="1.20.1280.50">
    <property type="match status" value="1"/>
</dbReference>
<evidence type="ECO:0000313" key="4">
    <source>
        <dbReference type="Proteomes" id="UP001341281"/>
    </source>
</evidence>
<dbReference type="PANTHER" id="PTHR44586:SF23">
    <property type="entry name" value="F-BOX DOMAIN-CONTAINING PROTEIN"/>
    <property type="match status" value="1"/>
</dbReference>
<keyword evidence="4" id="KW-1185">Reference proteome</keyword>